<organism evidence="5 6">
    <name type="scientific">Parageobacillus caldoxylosilyticus NBRC 107762</name>
    <dbReference type="NCBI Taxonomy" id="1220594"/>
    <lineage>
        <taxon>Bacteria</taxon>
        <taxon>Bacillati</taxon>
        <taxon>Bacillota</taxon>
        <taxon>Bacilli</taxon>
        <taxon>Bacillales</taxon>
        <taxon>Anoxybacillaceae</taxon>
        <taxon>Saccharococcus</taxon>
    </lineage>
</organism>
<dbReference type="PANTHER" id="PTHR22572">
    <property type="entry name" value="SUGAR-1-PHOSPHATE GUANYL TRANSFERASE"/>
    <property type="match status" value="1"/>
</dbReference>
<sequence>MKALLLAGGLGTRLRPLTENLPKPMAPIANRPWLEHLITYLHEQGVDQFVIAAHHCSDVIRRYFGDGRRWGVKIEYALEPFPMGTAGAIKNAERLLDERFLVVNADIVHLPQLIPLLEFHRQHGGIASIALTEVEDPSSYGVVEQDDAGRILRFIEKPRPEEAPSNRINAGLYILEPEVMRYIPAQREVSIERETFPRLIRESAGVYGMVSQGYWRDMGTPARYRQVHWDVLDRRFPLSMQGRQVQPGVWTGENVEFGSGSLLVPPVLIGNNVKIGDQAVIGPYAVIGDNCRIGARVHCSHSILWDRSVVREGSRLSNSIFGYRTVAPAGEVFNNSIINQPKEVMQA</sequence>
<feature type="domain" description="Nucleotidyl transferase" evidence="3">
    <location>
        <begin position="2"/>
        <end position="232"/>
    </location>
</feature>
<dbReference type="InterPro" id="IPR011004">
    <property type="entry name" value="Trimer_LpxA-like_sf"/>
</dbReference>
<dbReference type="InterPro" id="IPR005835">
    <property type="entry name" value="NTP_transferase_dom"/>
</dbReference>
<evidence type="ECO:0000259" key="3">
    <source>
        <dbReference type="Pfam" id="PF00483"/>
    </source>
</evidence>
<gene>
    <name evidence="5" type="ORF">GCA01S_024_00100</name>
</gene>
<dbReference type="GO" id="GO:0016740">
    <property type="term" value="F:transferase activity"/>
    <property type="evidence" value="ECO:0007669"/>
    <property type="project" value="UniProtKB-KW"/>
</dbReference>
<dbReference type="Gene3D" id="2.160.10.10">
    <property type="entry name" value="Hexapeptide repeat proteins"/>
    <property type="match status" value="1"/>
</dbReference>
<dbReference type="AlphaFoldDB" id="A0A023DED7"/>
<dbReference type="InterPro" id="IPR056729">
    <property type="entry name" value="GMPPB_C"/>
</dbReference>
<evidence type="ECO:0000313" key="5">
    <source>
        <dbReference type="EMBL" id="GAJ39645.1"/>
    </source>
</evidence>
<dbReference type="Gene3D" id="3.90.550.10">
    <property type="entry name" value="Spore Coat Polysaccharide Biosynthesis Protein SpsA, Chain A"/>
    <property type="match status" value="1"/>
</dbReference>
<dbReference type="SUPFAM" id="SSF53448">
    <property type="entry name" value="Nucleotide-diphospho-sugar transferases"/>
    <property type="match status" value="1"/>
</dbReference>
<dbReference type="Pfam" id="PF25087">
    <property type="entry name" value="GMPPB_C"/>
    <property type="match status" value="1"/>
</dbReference>
<evidence type="ECO:0000313" key="6">
    <source>
        <dbReference type="Proteomes" id="UP000023561"/>
    </source>
</evidence>
<evidence type="ECO:0000256" key="1">
    <source>
        <dbReference type="ARBA" id="ARBA00007274"/>
    </source>
</evidence>
<dbReference type="InterPro" id="IPR050486">
    <property type="entry name" value="Mannose-1P_guanyltransferase"/>
</dbReference>
<feature type="domain" description="Mannose-1-phosphate guanyltransferase C-terminal" evidence="4">
    <location>
        <begin position="264"/>
        <end position="325"/>
    </location>
</feature>
<dbReference type="OrthoDB" id="9801899at2"/>
<dbReference type="EMBL" id="BAWO01000024">
    <property type="protein sequence ID" value="GAJ39645.1"/>
    <property type="molecule type" value="Genomic_DNA"/>
</dbReference>
<comment type="caution">
    <text evidence="5">The sequence shown here is derived from an EMBL/GenBank/DDBJ whole genome shotgun (WGS) entry which is preliminary data.</text>
</comment>
<dbReference type="Proteomes" id="UP000023561">
    <property type="component" value="Unassembled WGS sequence"/>
</dbReference>
<dbReference type="CDD" id="cd04181">
    <property type="entry name" value="NTP_transferase"/>
    <property type="match status" value="1"/>
</dbReference>
<protein>
    <submittedName>
        <fullName evidence="5">Putative mannose-1-phosphate guanyltransferase</fullName>
    </submittedName>
</protein>
<dbReference type="GeneID" id="301192493"/>
<dbReference type="Pfam" id="PF00483">
    <property type="entry name" value="NTP_transferase"/>
    <property type="match status" value="1"/>
</dbReference>
<keyword evidence="6" id="KW-1185">Reference proteome</keyword>
<evidence type="ECO:0000259" key="4">
    <source>
        <dbReference type="Pfam" id="PF25087"/>
    </source>
</evidence>
<reference evidence="5 6" key="1">
    <citation type="submission" date="2014-04" db="EMBL/GenBank/DDBJ databases">
        <title>Whole genome shotgun sequence of Geobacillus caldoxylosilyticus NBRC 107762.</title>
        <authorList>
            <person name="Hosoyama A."/>
            <person name="Hosoyama Y."/>
            <person name="Katano-Makiyama Y."/>
            <person name="Tsuchikane K."/>
            <person name="Ohji S."/>
            <person name="Ichikawa N."/>
            <person name="Yamazoe A."/>
            <person name="Fujita N."/>
        </authorList>
    </citation>
    <scope>NUCLEOTIDE SEQUENCE [LARGE SCALE GENOMIC DNA]</scope>
    <source>
        <strain evidence="5 6">NBRC 107762</strain>
    </source>
</reference>
<keyword evidence="2 5" id="KW-0808">Transferase</keyword>
<dbReference type="SUPFAM" id="SSF51161">
    <property type="entry name" value="Trimeric LpxA-like enzymes"/>
    <property type="match status" value="1"/>
</dbReference>
<proteinExistence type="inferred from homology"/>
<evidence type="ECO:0000256" key="2">
    <source>
        <dbReference type="ARBA" id="ARBA00022679"/>
    </source>
</evidence>
<dbReference type="InterPro" id="IPR029044">
    <property type="entry name" value="Nucleotide-diphossugar_trans"/>
</dbReference>
<dbReference type="FunFam" id="3.90.550.10:FF:000013">
    <property type="entry name" value="mannose-1-phosphate guanyltransferase beta"/>
    <property type="match status" value="1"/>
</dbReference>
<comment type="similarity">
    <text evidence="1">Belongs to the transferase hexapeptide repeat family.</text>
</comment>
<accession>A0A023DED7</accession>
<name>A0A023DED7_9BACL</name>
<dbReference type="RefSeq" id="WP_017434360.1">
    <property type="nucleotide sequence ID" value="NZ_BAWO01000024.1"/>
</dbReference>